<dbReference type="AlphaFoldDB" id="A0A4R8G681"/>
<proteinExistence type="predicted"/>
<evidence type="ECO:0000313" key="2">
    <source>
        <dbReference type="EMBL" id="TDX39341.1"/>
    </source>
</evidence>
<dbReference type="InterPro" id="IPR021682">
    <property type="entry name" value="DUF2933"/>
</dbReference>
<accession>A0A4R8G681</accession>
<dbReference type="EMBL" id="SOEF01000032">
    <property type="protein sequence ID" value="TDX39341.1"/>
    <property type="molecule type" value="Genomic_DNA"/>
</dbReference>
<feature type="transmembrane region" description="Helical" evidence="1">
    <location>
        <begin position="36"/>
        <end position="54"/>
    </location>
</feature>
<keyword evidence="1" id="KW-1133">Transmembrane helix</keyword>
<organism evidence="2 3">
    <name type="scientific">Halanaerobium congolense</name>
    <dbReference type="NCBI Taxonomy" id="54121"/>
    <lineage>
        <taxon>Bacteria</taxon>
        <taxon>Bacillati</taxon>
        <taxon>Bacillota</taxon>
        <taxon>Clostridia</taxon>
        <taxon>Halanaerobiales</taxon>
        <taxon>Halanaerobiaceae</taxon>
        <taxon>Halanaerobium</taxon>
    </lineage>
</organism>
<evidence type="ECO:0000256" key="1">
    <source>
        <dbReference type="SAM" id="Phobius"/>
    </source>
</evidence>
<comment type="caution">
    <text evidence="2">The sequence shown here is derived from an EMBL/GenBank/DDBJ whole genome shotgun (WGS) entry which is preliminary data.</text>
</comment>
<name>A0A4R8G681_9FIRM</name>
<protein>
    <recommendedName>
        <fullName evidence="4">DUF2933 family protein</fullName>
    </recommendedName>
</protein>
<reference evidence="2 3" key="1">
    <citation type="submission" date="2019-03" db="EMBL/GenBank/DDBJ databases">
        <title>Subsurface microbial communities from deep shales in Ohio and West Virginia, USA.</title>
        <authorList>
            <person name="Wrighton K."/>
        </authorList>
    </citation>
    <scope>NUCLEOTIDE SEQUENCE [LARGE SCALE GENOMIC DNA]</scope>
    <source>
        <strain evidence="2 3">DSMZ 11287</strain>
    </source>
</reference>
<evidence type="ECO:0000313" key="3">
    <source>
        <dbReference type="Proteomes" id="UP000295472"/>
    </source>
</evidence>
<sequence>MMPKNRNGHKGHFWMMLICFAVMIGGVYFIGRGGIGNWGILFFLLCPLMHVFMMKGMGHGDHKKEDDDEQRDH</sequence>
<evidence type="ECO:0008006" key="4">
    <source>
        <dbReference type="Google" id="ProtNLM"/>
    </source>
</evidence>
<keyword evidence="1" id="KW-0472">Membrane</keyword>
<dbReference type="Pfam" id="PF11666">
    <property type="entry name" value="DUF2933"/>
    <property type="match status" value="1"/>
</dbReference>
<gene>
    <name evidence="2" type="ORF">C7954_13210</name>
</gene>
<feature type="transmembrane region" description="Helical" evidence="1">
    <location>
        <begin position="12"/>
        <end position="30"/>
    </location>
</feature>
<keyword evidence="1" id="KW-0812">Transmembrane</keyword>
<dbReference type="Proteomes" id="UP000295472">
    <property type="component" value="Unassembled WGS sequence"/>
</dbReference>